<sequence length="447" mass="48944">MTHRKKVAILVGGGPAPGINAVIGAATIRTQLGGVEVLGIEDGFEWIMQGNIDHVRPLTIEGVSRIHFRGGSHIGISRANPTTRPELLENAILSLLRLNVTDLITIGGDDTAFSAMSLERQSAGRIRVVHVPKSIDNDLDLPPHVDTFGYQTARHIGVDILKNLMVDAKTTSRWYYVIAMGRKAGHLALGMGKASGATLTLIPEEFQKRPLRLKTVVDSLVGAHLKRLADGRRDGVAVIAEGVVLAIDPQDLAQLENVERDAHGHIRIAEVDFGEILKKAVQQRLKDFGISSTIVAKNVGYELRCADPIPYDIDYSRDLGYCASKWLLGGGNAVIVTMQAGQFVPVPFSRMIDPETGRARVRMVDVHSTRYAIARRYMIRIRRDDFEDSHQLAKLAATARMHLEDFKKEFEYLIADEPPPLSFEGLGVAPPGDEETLAAGTKPPQRG</sequence>
<comment type="similarity">
    <text evidence="10">Belongs to the phosphofructokinase type A (PFKA) family. PPi-dependent PFK group II subfamily. Clade 'Short' sub-subfamily.</text>
</comment>
<accession>A0A832I3U8</accession>
<dbReference type="PIRSF" id="PIRSF036482">
    <property type="entry name" value="PPi_PFK_TM0289"/>
    <property type="match status" value="1"/>
</dbReference>
<feature type="region of interest" description="Disordered" evidence="11">
    <location>
        <begin position="423"/>
        <end position="447"/>
    </location>
</feature>
<evidence type="ECO:0000313" key="13">
    <source>
        <dbReference type="EMBL" id="HGZ44221.1"/>
    </source>
</evidence>
<dbReference type="InterPro" id="IPR011403">
    <property type="entry name" value="PPi-PFK_TM0289"/>
</dbReference>
<dbReference type="GO" id="GO:0046872">
    <property type="term" value="F:metal ion binding"/>
    <property type="evidence" value="ECO:0007669"/>
    <property type="project" value="UniProtKB-KW"/>
</dbReference>
<dbReference type="AlphaFoldDB" id="A0A832I3U8"/>
<dbReference type="GO" id="GO:0005829">
    <property type="term" value="C:cytosol"/>
    <property type="evidence" value="ECO:0007669"/>
    <property type="project" value="TreeGrafter"/>
</dbReference>
<reference evidence="13" key="1">
    <citation type="journal article" date="2020" name="mSystems">
        <title>Genome- and Community-Level Interaction Insights into Carbon Utilization and Element Cycling Functions of Hydrothermarchaeota in Hydrothermal Sediment.</title>
        <authorList>
            <person name="Zhou Z."/>
            <person name="Liu Y."/>
            <person name="Xu W."/>
            <person name="Pan J."/>
            <person name="Luo Z.H."/>
            <person name="Li M."/>
        </authorList>
    </citation>
    <scope>NUCLEOTIDE SEQUENCE [LARGE SCALE GENOMIC DNA]</scope>
    <source>
        <strain evidence="13">SpSt-381</strain>
    </source>
</reference>
<comment type="subcellular location">
    <subcellularLocation>
        <location evidence="10">Cytoplasm</location>
    </subcellularLocation>
</comment>
<comment type="activity regulation">
    <text evidence="10">Non-allosteric.</text>
</comment>
<evidence type="ECO:0000256" key="2">
    <source>
        <dbReference type="ARBA" id="ARBA00003138"/>
    </source>
</evidence>
<gene>
    <name evidence="10" type="primary">pfp</name>
    <name evidence="13" type="ORF">ENR23_12550</name>
</gene>
<proteinExistence type="inferred from homology"/>
<feature type="binding site" evidence="10">
    <location>
        <begin position="180"/>
        <end position="182"/>
    </location>
    <ligand>
        <name>substrate</name>
    </ligand>
</feature>
<evidence type="ECO:0000256" key="10">
    <source>
        <dbReference type="HAMAP-Rule" id="MF_01979"/>
    </source>
</evidence>
<dbReference type="PRINTS" id="PR00476">
    <property type="entry name" value="PHFRCTKINASE"/>
</dbReference>
<evidence type="ECO:0000256" key="8">
    <source>
        <dbReference type="ARBA" id="ARBA00023152"/>
    </source>
</evidence>
<evidence type="ECO:0000256" key="6">
    <source>
        <dbReference type="ARBA" id="ARBA00022777"/>
    </source>
</evidence>
<feature type="binding site" evidence="10">
    <location>
        <position position="14"/>
    </location>
    <ligand>
        <name>diphosphate</name>
        <dbReference type="ChEBI" id="CHEBI:33019"/>
    </ligand>
</feature>
<feature type="binding site" evidence="10">
    <location>
        <position position="109"/>
    </location>
    <ligand>
        <name>Mg(2+)</name>
        <dbReference type="ChEBI" id="CHEBI:18420"/>
        <note>catalytic</note>
    </ligand>
</feature>
<dbReference type="Pfam" id="PF00365">
    <property type="entry name" value="PFK"/>
    <property type="match status" value="1"/>
</dbReference>
<organism evidence="13">
    <name type="scientific">Eiseniibacteriota bacterium</name>
    <dbReference type="NCBI Taxonomy" id="2212470"/>
    <lineage>
        <taxon>Bacteria</taxon>
        <taxon>Candidatus Eiseniibacteriota</taxon>
    </lineage>
</organism>
<dbReference type="GO" id="GO:0003872">
    <property type="term" value="F:6-phosphofructokinase activity"/>
    <property type="evidence" value="ECO:0007669"/>
    <property type="project" value="UniProtKB-UniRule"/>
</dbReference>
<evidence type="ECO:0000259" key="12">
    <source>
        <dbReference type="Pfam" id="PF00365"/>
    </source>
</evidence>
<evidence type="ECO:0000256" key="1">
    <source>
        <dbReference type="ARBA" id="ARBA00001946"/>
    </source>
</evidence>
<dbReference type="HAMAP" id="MF_01979">
    <property type="entry name" value="Phosphofructokinase_II_Short"/>
    <property type="match status" value="1"/>
</dbReference>
<dbReference type="InterPro" id="IPR022953">
    <property type="entry name" value="ATP_PFK"/>
</dbReference>
<dbReference type="GO" id="GO:0006002">
    <property type="term" value="P:fructose 6-phosphate metabolic process"/>
    <property type="evidence" value="ECO:0007669"/>
    <property type="project" value="InterPro"/>
</dbReference>
<evidence type="ECO:0000256" key="3">
    <source>
        <dbReference type="ARBA" id="ARBA00022490"/>
    </source>
</evidence>
<evidence type="ECO:0000256" key="7">
    <source>
        <dbReference type="ARBA" id="ARBA00022842"/>
    </source>
</evidence>
<keyword evidence="3 10" id="KW-0963">Cytoplasm</keyword>
<dbReference type="EC" id="2.7.1.90" evidence="10"/>
<dbReference type="UniPathway" id="UPA00109">
    <property type="reaction ID" value="UER00182"/>
</dbReference>
<keyword evidence="4 10" id="KW-0808">Transferase</keyword>
<comment type="caution">
    <text evidence="10">Lacks conserved residue(s) required for the propagation of feature annotation.</text>
</comment>
<dbReference type="GO" id="GO:0047334">
    <property type="term" value="F:diphosphate-fructose-6-phosphate 1-phosphotransferase activity"/>
    <property type="evidence" value="ECO:0007669"/>
    <property type="project" value="UniProtKB-EC"/>
</dbReference>
<keyword evidence="7 10" id="KW-0460">Magnesium</keyword>
<evidence type="ECO:0000256" key="9">
    <source>
        <dbReference type="ARBA" id="ARBA00048072"/>
    </source>
</evidence>
<evidence type="ECO:0000256" key="11">
    <source>
        <dbReference type="SAM" id="MobiDB-lite"/>
    </source>
</evidence>
<dbReference type="PANTHER" id="PTHR43650">
    <property type="entry name" value="PYROPHOSPHATE--FRUCTOSE 6-PHOSPHATE 1-PHOSPHOTRANSFERASE"/>
    <property type="match status" value="1"/>
</dbReference>
<dbReference type="Gene3D" id="3.40.50.460">
    <property type="entry name" value="Phosphofructokinase domain"/>
    <property type="match status" value="1"/>
</dbReference>
<keyword evidence="6 10" id="KW-0418">Kinase</keyword>
<keyword evidence="5 10" id="KW-0479">Metal-binding</keyword>
<protein>
    <recommendedName>
        <fullName evidence="10">Pyrophosphate--fructose 6-phosphate 1-phosphotransferase</fullName>
        <ecNumber evidence="10">2.7.1.90</ecNumber>
    </recommendedName>
    <alternativeName>
        <fullName evidence="10">6-phosphofructokinase, pyrophosphate dependent</fullName>
    </alternativeName>
    <alternativeName>
        <fullName evidence="10">PPi-dependent phosphofructokinase</fullName>
        <shortName evidence="10">PPi-PFK</shortName>
    </alternativeName>
    <alternativeName>
        <fullName evidence="10">Pyrophosphate-dependent 6-phosphofructose-1-kinase</fullName>
    </alternativeName>
</protein>
<dbReference type="InterPro" id="IPR035966">
    <property type="entry name" value="PKF_sf"/>
</dbReference>
<dbReference type="PANTHER" id="PTHR43650:SF1">
    <property type="entry name" value="PYROPHOSPHATE--FRUCTOSE 6-PHOSPHATE 1-PHOSPHOTRANSFERASE SUBUNIT BETA 2"/>
    <property type="match status" value="1"/>
</dbReference>
<feature type="site" description="Important for catalytic activity; stabilizes the transition state when the phosphoryl donor is PPi" evidence="10">
    <location>
        <position position="133"/>
    </location>
</feature>
<name>A0A832I3U8_UNCEI</name>
<feature type="binding site" evidence="10">
    <location>
        <begin position="301"/>
        <end position="304"/>
    </location>
    <ligand>
        <name>substrate</name>
    </ligand>
</feature>
<feature type="site" description="Important for catalytic activity and substrate specificity; stabilizes the transition state when the phosphoryl donor is PPi; prevents ATP from binding by mimicking the alpha-phosphate group of ATP" evidence="10">
    <location>
        <position position="110"/>
    </location>
</feature>
<dbReference type="InterPro" id="IPR000023">
    <property type="entry name" value="Phosphofructokinase_dom"/>
</dbReference>
<dbReference type="SUPFAM" id="SSF53784">
    <property type="entry name" value="Phosphofructokinase"/>
    <property type="match status" value="1"/>
</dbReference>
<comment type="cofactor">
    <cofactor evidence="1 10">
        <name>Mg(2+)</name>
        <dbReference type="ChEBI" id="CHEBI:18420"/>
    </cofactor>
</comment>
<comment type="catalytic activity">
    <reaction evidence="9 10">
        <text>beta-D-fructose 6-phosphate + diphosphate = beta-D-fructose 1,6-bisphosphate + phosphate + H(+)</text>
        <dbReference type="Rhea" id="RHEA:13613"/>
        <dbReference type="ChEBI" id="CHEBI:15378"/>
        <dbReference type="ChEBI" id="CHEBI:32966"/>
        <dbReference type="ChEBI" id="CHEBI:33019"/>
        <dbReference type="ChEBI" id="CHEBI:43474"/>
        <dbReference type="ChEBI" id="CHEBI:57634"/>
        <dbReference type="EC" id="2.7.1.90"/>
    </reaction>
</comment>
<comment type="function">
    <text evidence="2 10">Catalyzes the phosphorylation of D-fructose 6-phosphate, the first committing step of glycolysis. Uses inorganic phosphate (PPi) as phosphoryl donor instead of ATP like common ATP-dependent phosphofructokinases (ATP-PFKs), which renders the reaction reversible, and can thus function both in glycolysis and gluconeogenesis. Consistently, PPi-PFK can replace the enzymes of both the forward (ATP-PFK) and reverse (fructose-bisphosphatase (FBPase)) reactions.</text>
</comment>
<feature type="domain" description="Phosphofructokinase" evidence="12">
    <location>
        <begin position="6"/>
        <end position="326"/>
    </location>
</feature>
<comment type="subunit">
    <text evidence="10">Homodimer.</text>
</comment>
<dbReference type="NCBIfam" id="NF041103">
    <property type="entry name" value="PFKA_PPi_Ttgales"/>
    <property type="match status" value="1"/>
</dbReference>
<feature type="binding site" evidence="10">
    <location>
        <position position="241"/>
    </location>
    <ligand>
        <name>substrate</name>
    </ligand>
</feature>
<comment type="caution">
    <text evidence="13">The sequence shown here is derived from an EMBL/GenBank/DDBJ whole genome shotgun (WGS) entry which is preliminary data.</text>
</comment>
<dbReference type="GO" id="GO:0009749">
    <property type="term" value="P:response to glucose"/>
    <property type="evidence" value="ECO:0007669"/>
    <property type="project" value="TreeGrafter"/>
</dbReference>
<evidence type="ECO:0000256" key="4">
    <source>
        <dbReference type="ARBA" id="ARBA00022679"/>
    </source>
</evidence>
<dbReference type="InterPro" id="IPR054846">
    <property type="entry name" value="PFKA_PPi_Ttgales"/>
</dbReference>
<dbReference type="Gene3D" id="3.40.50.450">
    <property type="match status" value="1"/>
</dbReference>
<feature type="active site" description="Proton acceptor" evidence="10">
    <location>
        <position position="136"/>
    </location>
</feature>
<comment type="pathway">
    <text evidence="10">Carbohydrate degradation; glycolysis; D-glyceraldehyde 3-phosphate and glycerone phosphate from D-glucose: step 3/4.</text>
</comment>
<keyword evidence="8 10" id="KW-0324">Glycolysis</keyword>
<dbReference type="EMBL" id="DSQF01000025">
    <property type="protein sequence ID" value="HGZ44221.1"/>
    <property type="molecule type" value="Genomic_DNA"/>
</dbReference>
<evidence type="ECO:0000256" key="5">
    <source>
        <dbReference type="ARBA" id="ARBA00022723"/>
    </source>
</evidence>